<comment type="caution">
    <text evidence="1">The sequence shown here is derived from an EMBL/GenBank/DDBJ whole genome shotgun (WGS) entry which is preliminary data.</text>
</comment>
<reference evidence="1 2" key="1">
    <citation type="submission" date="2024-12" db="EMBL/GenBank/DDBJ databases">
        <authorList>
            <person name="Alaofin S."/>
            <person name="Velasco D."/>
            <person name="Li D."/>
            <person name="Baldwin T."/>
            <person name="Liu Z."/>
            <person name="Schachterle J.K."/>
        </authorList>
    </citation>
    <scope>NUCLEOTIDE SEQUENCE [LARGE SCALE GENOMIC DNA]</scope>
    <source>
        <strain evidence="1 2">B1</strain>
    </source>
</reference>
<evidence type="ECO:0000313" key="1">
    <source>
        <dbReference type="EMBL" id="MFN6507794.1"/>
    </source>
</evidence>
<accession>A0ABW9KX92</accession>
<organism evidence="1 2">
    <name type="scientific">Xanthomonas translucens pv. translucens</name>
    <dbReference type="NCBI Taxonomy" id="134875"/>
    <lineage>
        <taxon>Bacteria</taxon>
        <taxon>Pseudomonadati</taxon>
        <taxon>Pseudomonadota</taxon>
        <taxon>Gammaproteobacteria</taxon>
        <taxon>Lysobacterales</taxon>
        <taxon>Lysobacteraceae</taxon>
        <taxon>Xanthomonas</taxon>
        <taxon>Xanthomonas translucens group</taxon>
    </lineage>
</organism>
<dbReference type="Proteomes" id="UP001635788">
    <property type="component" value="Unassembled WGS sequence"/>
</dbReference>
<gene>
    <name evidence="1" type="ORF">ACK3FC_11340</name>
</gene>
<sequence>MATCDRWLAGIDTLREDALEPELPPGLAELSPAQQALAQFLEVDPDLLEAAGSGRPIA</sequence>
<evidence type="ECO:0000313" key="2">
    <source>
        <dbReference type="Proteomes" id="UP001635788"/>
    </source>
</evidence>
<dbReference type="EMBL" id="JBKAMQ010000002">
    <property type="protein sequence ID" value="MFN6507794.1"/>
    <property type="molecule type" value="Genomic_DNA"/>
</dbReference>
<keyword evidence="2" id="KW-1185">Reference proteome</keyword>
<dbReference type="RefSeq" id="WP_153476922.1">
    <property type="nucleotide sequence ID" value="NZ_CP064003.1"/>
</dbReference>
<name>A0ABW9KX92_XANCT</name>
<proteinExistence type="predicted"/>
<protein>
    <submittedName>
        <fullName evidence="1">Uncharacterized protein</fullName>
    </submittedName>
</protein>